<dbReference type="VEuPathDB" id="FungiDB:HGUI_00489"/>
<sequence length="506" mass="58623">MSDLDAYNYGKGLGYKSNCEDSYDANDTSSLSDNYKTTNIVRDSNNLLNVINDSCSDINENFFENDSYESTTAQKIKKKPSNSSFTYLVNWFSKHNDQNQQSVPKRKGTRESIRQLFSQQRTNSQVPLEDNDVASNDERYNTVYKNRTNSRPNSMNSLHDIDLSKDFFNKKLSDDQISKTKFGKPVPNDNNVQPCKSILKTTDFKANSNDRPKSVSFYEENELISYDNIEPDVSIDVKNKDSIILSNTEPLSGETLSSPVKIEQPTLKEEFLDTTINLSKAYGFKEPDDNKIVVKTHLELDKKTIKFLQTLSGSKLEEELLRNPKRLLEIYVSYIANLKAQRFKIEKEQQNDKVEMEKLKIYLKESEEKISQLKLEVSQLNKNKEDNKKKFGGLYKKIKTIKKESKNNKNMKRYYNDFVTAYCGIVTTLATESTTFEKLQSKNKGYVNDNFFKNQKNLKAKLLELSYRSLNHSVFNSKNTVDKIRKENNDMFKEVETMLLENLDYI</sequence>
<keyword evidence="1" id="KW-0175">Coiled coil</keyword>
<evidence type="ECO:0000313" key="3">
    <source>
        <dbReference type="EMBL" id="SGZ38289.1"/>
    </source>
</evidence>
<feature type="compositionally biased region" description="Polar residues" evidence="2">
    <location>
        <begin position="117"/>
        <end position="126"/>
    </location>
</feature>
<protein>
    <submittedName>
        <fullName evidence="3">Uncharacterized protein</fullName>
    </submittedName>
</protein>
<dbReference type="OrthoDB" id="3972768at2759"/>
<evidence type="ECO:0000313" key="4">
    <source>
        <dbReference type="Proteomes" id="UP000183365"/>
    </source>
</evidence>
<proteinExistence type="predicted"/>
<feature type="region of interest" description="Disordered" evidence="2">
    <location>
        <begin position="117"/>
        <end position="137"/>
    </location>
</feature>
<name>A0A1L0CIY6_9ASCO</name>
<gene>
    <name evidence="3" type="ORF">HGUI_00489</name>
</gene>
<keyword evidence="4" id="KW-1185">Reference proteome</keyword>
<accession>A0A1L0CIY6</accession>
<dbReference type="AlphaFoldDB" id="A0A1L0CIY6"/>
<dbReference type="Proteomes" id="UP000183365">
    <property type="component" value="Unassembled WGS sequence"/>
</dbReference>
<evidence type="ECO:0000256" key="2">
    <source>
        <dbReference type="SAM" id="MobiDB-lite"/>
    </source>
</evidence>
<evidence type="ECO:0000256" key="1">
    <source>
        <dbReference type="SAM" id="Coils"/>
    </source>
</evidence>
<reference evidence="4" key="1">
    <citation type="submission" date="2016-11" db="EMBL/GenBank/DDBJ databases">
        <authorList>
            <person name="Guldener U."/>
        </authorList>
    </citation>
    <scope>NUCLEOTIDE SEQUENCE [LARGE SCALE GENOMIC DNA]</scope>
</reference>
<organism evidence="3 4">
    <name type="scientific">Hanseniaspora guilliermondii</name>
    <dbReference type="NCBI Taxonomy" id="56406"/>
    <lineage>
        <taxon>Eukaryota</taxon>
        <taxon>Fungi</taxon>
        <taxon>Dikarya</taxon>
        <taxon>Ascomycota</taxon>
        <taxon>Saccharomycotina</taxon>
        <taxon>Saccharomycetes</taxon>
        <taxon>Saccharomycodales</taxon>
        <taxon>Saccharomycodaceae</taxon>
        <taxon>Hanseniaspora</taxon>
    </lineage>
</organism>
<dbReference type="EMBL" id="FQNF01000006">
    <property type="protein sequence ID" value="SGZ38289.1"/>
    <property type="molecule type" value="Genomic_DNA"/>
</dbReference>
<feature type="coiled-coil region" evidence="1">
    <location>
        <begin position="356"/>
        <end position="390"/>
    </location>
</feature>